<dbReference type="PANTHER" id="PTHR43332:SF1">
    <property type="entry name" value="TRANSPORT PERMEASE PROTEIN"/>
    <property type="match status" value="1"/>
</dbReference>
<evidence type="ECO:0000313" key="7">
    <source>
        <dbReference type="EMBL" id="MBK8889383.1"/>
    </source>
</evidence>
<dbReference type="PROSITE" id="PS51012">
    <property type="entry name" value="ABC_TM2"/>
    <property type="match status" value="1"/>
</dbReference>
<gene>
    <name evidence="7" type="ORF">IPN75_02830</name>
</gene>
<comment type="subcellular location">
    <subcellularLocation>
        <location evidence="5">Cell inner membrane</location>
        <topology evidence="5">Multi-pass membrane protein</topology>
    </subcellularLocation>
    <subcellularLocation>
        <location evidence="1">Membrane</location>
        <topology evidence="1">Multi-pass membrane protein</topology>
    </subcellularLocation>
</comment>
<feature type="transmembrane region" description="Helical" evidence="5">
    <location>
        <begin position="52"/>
        <end position="70"/>
    </location>
</feature>
<feature type="transmembrane region" description="Helical" evidence="5">
    <location>
        <begin position="222"/>
        <end position="242"/>
    </location>
</feature>
<evidence type="ECO:0000313" key="8">
    <source>
        <dbReference type="Proteomes" id="UP000808146"/>
    </source>
</evidence>
<feature type="transmembrane region" description="Helical" evidence="5">
    <location>
        <begin position="112"/>
        <end position="131"/>
    </location>
</feature>
<dbReference type="EMBL" id="JADKBR010000001">
    <property type="protein sequence ID" value="MBK8889383.1"/>
    <property type="molecule type" value="Genomic_DNA"/>
</dbReference>
<evidence type="ECO:0000256" key="3">
    <source>
        <dbReference type="ARBA" id="ARBA00022989"/>
    </source>
</evidence>
<comment type="caution">
    <text evidence="7">The sequence shown here is derived from an EMBL/GenBank/DDBJ whole genome shotgun (WGS) entry which is preliminary data.</text>
</comment>
<comment type="similarity">
    <text evidence="5">Belongs to the ABC-2 integral membrane protein family.</text>
</comment>
<keyword evidence="5" id="KW-1003">Cell membrane</keyword>
<dbReference type="InterPro" id="IPR000412">
    <property type="entry name" value="ABC_2_transport"/>
</dbReference>
<accession>A0A9D7QK71</accession>
<keyword evidence="2 5" id="KW-0812">Transmembrane</keyword>
<sequence length="250" mass="27489">MIGFWTLFYKELLRFWKVAFQTVAAPVLTALLYLMIFGHVLDDHVQVHGVRYTSFLIPGLVMMQVLQNAFANSSSSLIQAKITGSIVFVLLPPIPYGAFFAAYVLASLARGLMVGVGVLGATVWFAELHVVAPLWVLAFAVLGGAILGALGVLAGLWAEKFDQLAAFQNFLILPLTMLSGVFYSIHSLPVFWQRVSHYNPVFYMIDGFRYGFFGVSDVAPEISLGVVFACFAAVTLLTLSLLKRGWKLRA</sequence>
<feature type="transmembrane region" description="Helical" evidence="5">
    <location>
        <begin position="137"/>
        <end position="158"/>
    </location>
</feature>
<organism evidence="7 8">
    <name type="scientific">Candidatus Dechloromonas phosphorivorans</name>
    <dbReference type="NCBI Taxonomy" id="2899244"/>
    <lineage>
        <taxon>Bacteria</taxon>
        <taxon>Pseudomonadati</taxon>
        <taxon>Pseudomonadota</taxon>
        <taxon>Betaproteobacteria</taxon>
        <taxon>Rhodocyclales</taxon>
        <taxon>Azonexaceae</taxon>
        <taxon>Dechloromonas</taxon>
    </lineage>
</organism>
<keyword evidence="4 5" id="KW-0472">Membrane</keyword>
<evidence type="ECO:0000256" key="4">
    <source>
        <dbReference type="ARBA" id="ARBA00023136"/>
    </source>
</evidence>
<evidence type="ECO:0000259" key="6">
    <source>
        <dbReference type="PROSITE" id="PS51012"/>
    </source>
</evidence>
<dbReference type="InterPro" id="IPR047817">
    <property type="entry name" value="ABC2_TM_bact-type"/>
</dbReference>
<dbReference type="Pfam" id="PF01061">
    <property type="entry name" value="ABC2_membrane"/>
    <property type="match status" value="1"/>
</dbReference>
<evidence type="ECO:0000256" key="1">
    <source>
        <dbReference type="ARBA" id="ARBA00004141"/>
    </source>
</evidence>
<feature type="transmembrane region" description="Helical" evidence="5">
    <location>
        <begin position="20"/>
        <end position="40"/>
    </location>
</feature>
<dbReference type="AlphaFoldDB" id="A0A9D7QK71"/>
<keyword evidence="5" id="KW-0813">Transport</keyword>
<dbReference type="PRINTS" id="PR00164">
    <property type="entry name" value="ABC2TRNSPORT"/>
</dbReference>
<reference evidence="7" key="1">
    <citation type="submission" date="2020-10" db="EMBL/GenBank/DDBJ databases">
        <title>Connecting structure to function with the recovery of over 1000 high-quality activated sludge metagenome-assembled genomes encoding full-length rRNA genes using long-read sequencing.</title>
        <authorList>
            <person name="Singleton C.M."/>
            <person name="Petriglieri F."/>
            <person name="Kristensen J.M."/>
            <person name="Kirkegaard R.H."/>
            <person name="Michaelsen T.Y."/>
            <person name="Andersen M.H."/>
            <person name="Karst S.M."/>
            <person name="Dueholm M.S."/>
            <person name="Nielsen P.H."/>
            <person name="Albertsen M."/>
        </authorList>
    </citation>
    <scope>NUCLEOTIDE SEQUENCE</scope>
    <source>
        <strain evidence="7">OdNE_18-Q3-R46-58_BAT3C.305</strain>
    </source>
</reference>
<dbReference type="InterPro" id="IPR052522">
    <property type="entry name" value="ABC-2_transport_permease"/>
</dbReference>
<dbReference type="GO" id="GO:0140359">
    <property type="term" value="F:ABC-type transporter activity"/>
    <property type="evidence" value="ECO:0007669"/>
    <property type="project" value="InterPro"/>
</dbReference>
<dbReference type="InterPro" id="IPR013525">
    <property type="entry name" value="ABC2_TM"/>
</dbReference>
<evidence type="ECO:0000256" key="5">
    <source>
        <dbReference type="RuleBase" id="RU361157"/>
    </source>
</evidence>
<name>A0A9D7QK71_9RHOO</name>
<proteinExistence type="inferred from homology"/>
<dbReference type="GO" id="GO:0043190">
    <property type="term" value="C:ATP-binding cassette (ABC) transporter complex"/>
    <property type="evidence" value="ECO:0007669"/>
    <property type="project" value="InterPro"/>
</dbReference>
<dbReference type="PANTHER" id="PTHR43332">
    <property type="entry name" value="INNER MEMBRANE TRANSPORT PERMEASE YADH-RELATED"/>
    <property type="match status" value="1"/>
</dbReference>
<evidence type="ECO:0000256" key="2">
    <source>
        <dbReference type="ARBA" id="ARBA00022692"/>
    </source>
</evidence>
<dbReference type="Proteomes" id="UP000808146">
    <property type="component" value="Unassembled WGS sequence"/>
</dbReference>
<feature type="domain" description="ABC transmembrane type-2" evidence="6">
    <location>
        <begin position="17"/>
        <end position="245"/>
    </location>
</feature>
<dbReference type="PIRSF" id="PIRSF006648">
    <property type="entry name" value="DrrB"/>
    <property type="match status" value="1"/>
</dbReference>
<protein>
    <recommendedName>
        <fullName evidence="5">Transport permease protein</fullName>
    </recommendedName>
</protein>
<keyword evidence="3 5" id="KW-1133">Transmembrane helix</keyword>
<feature type="transmembrane region" description="Helical" evidence="5">
    <location>
        <begin position="170"/>
        <end position="192"/>
    </location>
</feature>
<feature type="transmembrane region" description="Helical" evidence="5">
    <location>
        <begin position="82"/>
        <end position="105"/>
    </location>
</feature>